<feature type="signal peptide" evidence="1">
    <location>
        <begin position="1"/>
        <end position="18"/>
    </location>
</feature>
<evidence type="ECO:0008006" key="4">
    <source>
        <dbReference type="Google" id="ProtNLM"/>
    </source>
</evidence>
<reference evidence="2 3" key="1">
    <citation type="submission" date="2023-04" db="EMBL/GenBank/DDBJ databases">
        <title>Draft genome sequence of acteroides sedimenti strain YN3PY1.</title>
        <authorList>
            <person name="Yoshida N."/>
        </authorList>
    </citation>
    <scope>NUCLEOTIDE SEQUENCE [LARGE SCALE GENOMIC DNA]</scope>
    <source>
        <strain evidence="2 3">YN3PY1</strain>
    </source>
</reference>
<feature type="chain" id="PRO_5046375757" description="DUF3575 domain-containing protein" evidence="1">
    <location>
        <begin position="19"/>
        <end position="268"/>
    </location>
</feature>
<evidence type="ECO:0000256" key="1">
    <source>
        <dbReference type="SAM" id="SignalP"/>
    </source>
</evidence>
<dbReference type="EMBL" id="AP028055">
    <property type="protein sequence ID" value="BEG99978.1"/>
    <property type="molecule type" value="Genomic_DNA"/>
</dbReference>
<keyword evidence="3" id="KW-1185">Reference proteome</keyword>
<dbReference type="RefSeq" id="WP_353330933.1">
    <property type="nucleotide sequence ID" value="NZ_AP028055.1"/>
</dbReference>
<accession>A0ABM8IDE0</accession>
<evidence type="ECO:0000313" key="2">
    <source>
        <dbReference type="EMBL" id="BEG99978.1"/>
    </source>
</evidence>
<name>A0ABM8IDE0_9BACE</name>
<keyword evidence="1" id="KW-0732">Signal</keyword>
<protein>
    <recommendedName>
        <fullName evidence="4">DUF3575 domain-containing protein</fullName>
    </recommendedName>
</protein>
<dbReference type="Proteomes" id="UP001496674">
    <property type="component" value="Chromosome"/>
</dbReference>
<proteinExistence type="predicted"/>
<gene>
    <name evidence="2" type="ORF">BSYN_22430</name>
</gene>
<evidence type="ECO:0000313" key="3">
    <source>
        <dbReference type="Proteomes" id="UP001496674"/>
    </source>
</evidence>
<organism evidence="2 3">
    <name type="scientific">Bacteroides sedimenti</name>
    <dbReference type="NCBI Taxonomy" id="2136147"/>
    <lineage>
        <taxon>Bacteria</taxon>
        <taxon>Pseudomonadati</taxon>
        <taxon>Bacteroidota</taxon>
        <taxon>Bacteroidia</taxon>
        <taxon>Bacteroidales</taxon>
        <taxon>Bacteroidaceae</taxon>
        <taxon>Bacteroides</taxon>
    </lineage>
</organism>
<sequence>MKIKFLLVFVLIPFITFAQEIQPDSLKSSEKSWKFAAGVSLLSNINHTRQQEAQPIELNFRYNIKNKHTLRLGIPLTLNHKIFGEPEVSSGHTVGEMPALDYIKNMKDGDLYPFYNSFYKTLKNEYSLYGISVGYDYSYKLMENLSAFAGADLEFCHFSANAKYYNIHYINMSDNYMASMTSVIFINRNINSNAYMCRPLLGVRYQFQRLLIEGNLGYSFNKRKFYGDMTLDLGYQGGNNEIRKHKFGGYVYNEKQFNYNINISYIFK</sequence>